<proteinExistence type="inferred from homology"/>
<gene>
    <name evidence="6" type="ORF">CQA66_07155</name>
</gene>
<evidence type="ECO:0000256" key="3">
    <source>
        <dbReference type="ARBA" id="ARBA00023125"/>
    </source>
</evidence>
<protein>
    <recommendedName>
        <fullName evidence="5">Type I restriction modification DNA specificity domain-containing protein</fullName>
    </recommendedName>
</protein>
<name>A0A3D8J1M7_9HELI</name>
<evidence type="ECO:0000256" key="1">
    <source>
        <dbReference type="ARBA" id="ARBA00010923"/>
    </source>
</evidence>
<accession>A0A3D8J1M7</accession>
<evidence type="ECO:0000256" key="4">
    <source>
        <dbReference type="SAM" id="MobiDB-lite"/>
    </source>
</evidence>
<keyword evidence="7" id="KW-1185">Reference proteome</keyword>
<dbReference type="RefSeq" id="WP_104763609.1">
    <property type="nucleotide sequence ID" value="NZ_FZPM01000026.1"/>
</dbReference>
<dbReference type="CDD" id="cd16961">
    <property type="entry name" value="RMtype1_S_TRD-CR_like"/>
    <property type="match status" value="1"/>
</dbReference>
<feature type="region of interest" description="Disordered" evidence="4">
    <location>
        <begin position="41"/>
        <end position="116"/>
    </location>
</feature>
<evidence type="ECO:0000256" key="2">
    <source>
        <dbReference type="ARBA" id="ARBA00022747"/>
    </source>
</evidence>
<feature type="domain" description="Type I restriction modification DNA specificity" evidence="5">
    <location>
        <begin position="136"/>
        <end position="307"/>
    </location>
</feature>
<dbReference type="AlphaFoldDB" id="A0A3D8J1M7"/>
<dbReference type="Proteomes" id="UP000256424">
    <property type="component" value="Unassembled WGS sequence"/>
</dbReference>
<comment type="similarity">
    <text evidence="1">Belongs to the type-I restriction system S methylase family.</text>
</comment>
<dbReference type="Gene3D" id="3.90.220.20">
    <property type="entry name" value="DNA methylase specificity domains"/>
    <property type="match status" value="1"/>
</dbReference>
<dbReference type="PANTHER" id="PTHR30408:SF12">
    <property type="entry name" value="TYPE I RESTRICTION ENZYME MJAVIII SPECIFICITY SUBUNIT"/>
    <property type="match status" value="1"/>
</dbReference>
<feature type="compositionally biased region" description="Basic and acidic residues" evidence="4">
    <location>
        <begin position="57"/>
        <end position="105"/>
    </location>
</feature>
<feature type="compositionally biased region" description="Polar residues" evidence="4">
    <location>
        <begin position="106"/>
        <end position="116"/>
    </location>
</feature>
<dbReference type="InterPro" id="IPR052021">
    <property type="entry name" value="Type-I_RS_S_subunit"/>
</dbReference>
<reference evidence="6 7" key="1">
    <citation type="submission" date="2018-04" db="EMBL/GenBank/DDBJ databases">
        <title>Novel Campyloabacter and Helicobacter Species and Strains.</title>
        <authorList>
            <person name="Mannion A.J."/>
            <person name="Shen Z."/>
            <person name="Fox J.G."/>
        </authorList>
    </citation>
    <scope>NUCLEOTIDE SEQUENCE [LARGE SCALE GENOMIC DNA]</scope>
    <source>
        <strain evidence="6 7">MIT 97-5075</strain>
    </source>
</reference>
<keyword evidence="3" id="KW-0238">DNA-binding</keyword>
<dbReference type="SUPFAM" id="SSF116734">
    <property type="entry name" value="DNA methylase specificity domain"/>
    <property type="match status" value="1"/>
</dbReference>
<dbReference type="InterPro" id="IPR000055">
    <property type="entry name" value="Restrct_endonuc_typeI_TRD"/>
</dbReference>
<dbReference type="PANTHER" id="PTHR30408">
    <property type="entry name" value="TYPE-1 RESTRICTION ENZYME ECOKI SPECIFICITY PROTEIN"/>
    <property type="match status" value="1"/>
</dbReference>
<dbReference type="GO" id="GO:0003677">
    <property type="term" value="F:DNA binding"/>
    <property type="evidence" value="ECO:0007669"/>
    <property type="project" value="UniProtKB-KW"/>
</dbReference>
<dbReference type="GO" id="GO:0009307">
    <property type="term" value="P:DNA restriction-modification system"/>
    <property type="evidence" value="ECO:0007669"/>
    <property type="project" value="UniProtKB-KW"/>
</dbReference>
<dbReference type="OrthoDB" id="5298944at2"/>
<organism evidence="6 7">
    <name type="scientific">Helicobacter aurati</name>
    <dbReference type="NCBI Taxonomy" id="137778"/>
    <lineage>
        <taxon>Bacteria</taxon>
        <taxon>Pseudomonadati</taxon>
        <taxon>Campylobacterota</taxon>
        <taxon>Epsilonproteobacteria</taxon>
        <taxon>Campylobacterales</taxon>
        <taxon>Helicobacteraceae</taxon>
        <taxon>Helicobacter</taxon>
    </lineage>
</organism>
<keyword evidence="2" id="KW-0680">Restriction system</keyword>
<evidence type="ECO:0000259" key="5">
    <source>
        <dbReference type="Pfam" id="PF01420"/>
    </source>
</evidence>
<dbReference type="EMBL" id="NXLW01000014">
    <property type="protein sequence ID" value="RDU71065.1"/>
    <property type="molecule type" value="Genomic_DNA"/>
</dbReference>
<evidence type="ECO:0000313" key="6">
    <source>
        <dbReference type="EMBL" id="RDU71065.1"/>
    </source>
</evidence>
<dbReference type="InterPro" id="IPR044946">
    <property type="entry name" value="Restrct_endonuc_typeI_TRD_sf"/>
</dbReference>
<dbReference type="Pfam" id="PF01420">
    <property type="entry name" value="Methylase_S"/>
    <property type="match status" value="1"/>
</dbReference>
<evidence type="ECO:0000313" key="7">
    <source>
        <dbReference type="Proteomes" id="UP000256424"/>
    </source>
</evidence>
<comment type="caution">
    <text evidence="6">The sequence shown here is derived from an EMBL/GenBank/DDBJ whole genome shotgun (WGS) entry which is preliminary data.</text>
</comment>
<sequence length="331" mass="37522">MIAQKAFWQNGLQIALERAKMYCGNSNRDFNRDVSLAMQAQHDKGDSCHSETSPYCHSERSEESLKDSNKDVSHFSNAQHDKRENRHSERVQSTTEESHFLDSNRDSSLVSQAQNDNLTSPKLDKTLLESLPTLPPNGWKLKKLGEICEFRRGPFGGSLKKEIFVSNGYKVYEQQHAINNNFEIGYYYITQEKFNSMRSFEVLPNDLIVSCSGTIGKIAIAPENIKKGIINQALLRLRIKSESITSKSLKIILDNLNNPFEEKAHGIALKNVANIETLKQIQIPLPPLEAQQKIVSVIEDIEAKISFLDSNLGNIEKQKKEILKRYLNSDA</sequence>